<keyword evidence="2" id="KW-1185">Reference proteome</keyword>
<name>A0A9K3GUK5_HELAN</name>
<protein>
    <submittedName>
        <fullName evidence="1">Uncharacterized protein</fullName>
    </submittedName>
</protein>
<reference evidence="1" key="1">
    <citation type="journal article" date="2017" name="Nature">
        <title>The sunflower genome provides insights into oil metabolism, flowering and Asterid evolution.</title>
        <authorList>
            <person name="Badouin H."/>
            <person name="Gouzy J."/>
            <person name="Grassa C.J."/>
            <person name="Murat F."/>
            <person name="Staton S.E."/>
            <person name="Cottret L."/>
            <person name="Lelandais-Briere C."/>
            <person name="Owens G.L."/>
            <person name="Carrere S."/>
            <person name="Mayjonade B."/>
            <person name="Legrand L."/>
            <person name="Gill N."/>
            <person name="Kane N.C."/>
            <person name="Bowers J.E."/>
            <person name="Hubner S."/>
            <person name="Bellec A."/>
            <person name="Berard A."/>
            <person name="Berges H."/>
            <person name="Blanchet N."/>
            <person name="Boniface M.C."/>
            <person name="Brunel D."/>
            <person name="Catrice O."/>
            <person name="Chaidir N."/>
            <person name="Claudel C."/>
            <person name="Donnadieu C."/>
            <person name="Faraut T."/>
            <person name="Fievet G."/>
            <person name="Helmstetter N."/>
            <person name="King M."/>
            <person name="Knapp S.J."/>
            <person name="Lai Z."/>
            <person name="Le Paslier M.C."/>
            <person name="Lippi Y."/>
            <person name="Lorenzon L."/>
            <person name="Mandel J.R."/>
            <person name="Marage G."/>
            <person name="Marchand G."/>
            <person name="Marquand E."/>
            <person name="Bret-Mestries E."/>
            <person name="Morien E."/>
            <person name="Nambeesan S."/>
            <person name="Nguyen T."/>
            <person name="Pegot-Espagnet P."/>
            <person name="Pouilly N."/>
            <person name="Raftis F."/>
            <person name="Sallet E."/>
            <person name="Schiex T."/>
            <person name="Thomas J."/>
            <person name="Vandecasteele C."/>
            <person name="Vares D."/>
            <person name="Vear F."/>
            <person name="Vautrin S."/>
            <person name="Crespi M."/>
            <person name="Mangin B."/>
            <person name="Burke J.M."/>
            <person name="Salse J."/>
            <person name="Munos S."/>
            <person name="Vincourt P."/>
            <person name="Rieseberg L.H."/>
            <person name="Langlade N.B."/>
        </authorList>
    </citation>
    <scope>NUCLEOTIDE SEQUENCE</scope>
    <source>
        <tissue evidence="1">Leaves</tissue>
    </source>
</reference>
<dbReference type="AlphaFoldDB" id="A0A9K3GUK5"/>
<proteinExistence type="predicted"/>
<organism evidence="1 2">
    <name type="scientific">Helianthus annuus</name>
    <name type="common">Common sunflower</name>
    <dbReference type="NCBI Taxonomy" id="4232"/>
    <lineage>
        <taxon>Eukaryota</taxon>
        <taxon>Viridiplantae</taxon>
        <taxon>Streptophyta</taxon>
        <taxon>Embryophyta</taxon>
        <taxon>Tracheophyta</taxon>
        <taxon>Spermatophyta</taxon>
        <taxon>Magnoliopsida</taxon>
        <taxon>eudicotyledons</taxon>
        <taxon>Gunneridae</taxon>
        <taxon>Pentapetalae</taxon>
        <taxon>asterids</taxon>
        <taxon>campanulids</taxon>
        <taxon>Asterales</taxon>
        <taxon>Asteraceae</taxon>
        <taxon>Asteroideae</taxon>
        <taxon>Heliantheae alliance</taxon>
        <taxon>Heliantheae</taxon>
        <taxon>Helianthus</taxon>
    </lineage>
</organism>
<gene>
    <name evidence="1" type="ORF">HanXRQr2_Chr17g0809911</name>
</gene>
<reference evidence="1" key="2">
    <citation type="submission" date="2020-06" db="EMBL/GenBank/DDBJ databases">
        <title>Helianthus annuus Genome sequencing and assembly Release 2.</title>
        <authorList>
            <person name="Gouzy J."/>
            <person name="Langlade N."/>
            <person name="Munos S."/>
        </authorList>
    </citation>
    <scope>NUCLEOTIDE SEQUENCE</scope>
    <source>
        <tissue evidence="1">Leaves</tissue>
    </source>
</reference>
<dbReference type="Gramene" id="mRNA:HanXRQr2_Chr17g0809911">
    <property type="protein sequence ID" value="mRNA:HanXRQr2_Chr17g0809911"/>
    <property type="gene ID" value="HanXRQr2_Chr17g0809911"/>
</dbReference>
<evidence type="ECO:0000313" key="1">
    <source>
        <dbReference type="EMBL" id="KAF5756040.1"/>
    </source>
</evidence>
<sequence>MLYNIWPQRFMSVQRDVARELWWSLPEICVGDGQSSCGGGDARKLIEREREWVGDDWGSSVRMCIY</sequence>
<comment type="caution">
    <text evidence="1">The sequence shown here is derived from an EMBL/GenBank/DDBJ whole genome shotgun (WGS) entry which is preliminary data.</text>
</comment>
<dbReference type="EMBL" id="MNCJ02000332">
    <property type="protein sequence ID" value="KAF5756040.1"/>
    <property type="molecule type" value="Genomic_DNA"/>
</dbReference>
<accession>A0A9K3GUK5</accession>
<dbReference type="Proteomes" id="UP000215914">
    <property type="component" value="Unassembled WGS sequence"/>
</dbReference>
<evidence type="ECO:0000313" key="2">
    <source>
        <dbReference type="Proteomes" id="UP000215914"/>
    </source>
</evidence>